<dbReference type="Gene3D" id="3.40.50.150">
    <property type="entry name" value="Vaccinia Virus protein VP39"/>
    <property type="match status" value="1"/>
</dbReference>
<dbReference type="GO" id="GO:0071770">
    <property type="term" value="P:DIM/DIP cell wall layer assembly"/>
    <property type="evidence" value="ECO:0007669"/>
    <property type="project" value="TreeGrafter"/>
</dbReference>
<name>A0A840F9A0_9SPHN</name>
<dbReference type="GO" id="GO:0005886">
    <property type="term" value="C:plasma membrane"/>
    <property type="evidence" value="ECO:0007669"/>
    <property type="project" value="TreeGrafter"/>
</dbReference>
<dbReference type="InterPro" id="IPR029063">
    <property type="entry name" value="SAM-dependent_MTases_sf"/>
</dbReference>
<evidence type="ECO:0000313" key="4">
    <source>
        <dbReference type="Proteomes" id="UP000529795"/>
    </source>
</evidence>
<reference evidence="3 4" key="1">
    <citation type="submission" date="2020-08" db="EMBL/GenBank/DDBJ databases">
        <title>Genomic Encyclopedia of Type Strains, Phase IV (KMG-IV): sequencing the most valuable type-strain genomes for metagenomic binning, comparative biology and taxonomic classification.</title>
        <authorList>
            <person name="Goeker M."/>
        </authorList>
    </citation>
    <scope>NUCLEOTIDE SEQUENCE [LARGE SCALE GENOMIC DNA]</scope>
    <source>
        <strain evidence="3 4">YC6723</strain>
    </source>
</reference>
<gene>
    <name evidence="3" type="ORF">GGQ80_001049</name>
</gene>
<accession>A0A840F9A0</accession>
<dbReference type="SUPFAM" id="SSF53335">
    <property type="entry name" value="S-adenosyl-L-methionine-dependent methyltransferases"/>
    <property type="match status" value="1"/>
</dbReference>
<comment type="caution">
    <text evidence="3">The sequence shown here is derived from an EMBL/GenBank/DDBJ whole genome shotgun (WGS) entry which is preliminary data.</text>
</comment>
<keyword evidence="1" id="KW-0489">Methyltransferase</keyword>
<evidence type="ECO:0008006" key="5">
    <source>
        <dbReference type="Google" id="ProtNLM"/>
    </source>
</evidence>
<dbReference type="GO" id="GO:0008168">
    <property type="term" value="F:methyltransferase activity"/>
    <property type="evidence" value="ECO:0007669"/>
    <property type="project" value="UniProtKB-KW"/>
</dbReference>
<dbReference type="AlphaFoldDB" id="A0A840F9A0"/>
<organism evidence="3 4">
    <name type="scientific">Sphingomonas jinjuensis</name>
    <dbReference type="NCBI Taxonomy" id="535907"/>
    <lineage>
        <taxon>Bacteria</taxon>
        <taxon>Pseudomonadati</taxon>
        <taxon>Pseudomonadota</taxon>
        <taxon>Alphaproteobacteria</taxon>
        <taxon>Sphingomonadales</taxon>
        <taxon>Sphingomonadaceae</taxon>
        <taxon>Sphingomonas</taxon>
    </lineage>
</organism>
<sequence>MTSSNPVSLDALPPSMFWTPEDFRPSSWLGHIPFAFWIVDALRPRSIVELGTWHGMSYLAFCQAVKTLGLDTWTVAVDTWQGDHQAGSLDPEAYTSLRAAHDPKYSAFSRLLRCTFDEALNQVEDGSVDLLHIDGLHTYDAVKHDFESWFPKLSDRAVVLFHDTYETHADFGVHRFWAEVAASYPHLEFHHEHGLGVLGVGANLPDTVRSLLTDATRQDAARAAFSRLGEGFERRQVENELRGKLRYIRNRRLMRWGRTVREKVLRRPSTAME</sequence>
<evidence type="ECO:0000313" key="3">
    <source>
        <dbReference type="EMBL" id="MBB4153161.1"/>
    </source>
</evidence>
<proteinExistence type="predicted"/>
<keyword evidence="4" id="KW-1185">Reference proteome</keyword>
<protein>
    <recommendedName>
        <fullName evidence="5">Class I SAM-dependent methyltransferase</fullName>
    </recommendedName>
</protein>
<dbReference type="GO" id="GO:0032259">
    <property type="term" value="P:methylation"/>
    <property type="evidence" value="ECO:0007669"/>
    <property type="project" value="UniProtKB-KW"/>
</dbReference>
<evidence type="ECO:0000256" key="1">
    <source>
        <dbReference type="ARBA" id="ARBA00022603"/>
    </source>
</evidence>
<dbReference type="PANTHER" id="PTHR40048:SF1">
    <property type="entry name" value="RHAMNOSYL O-METHYLTRANSFERASE"/>
    <property type="match status" value="1"/>
</dbReference>
<dbReference type="Pfam" id="PF13578">
    <property type="entry name" value="Methyltransf_24"/>
    <property type="match status" value="1"/>
</dbReference>
<dbReference type="PANTHER" id="PTHR40048">
    <property type="entry name" value="RHAMNOSYL O-METHYLTRANSFERASE"/>
    <property type="match status" value="1"/>
</dbReference>
<evidence type="ECO:0000256" key="2">
    <source>
        <dbReference type="ARBA" id="ARBA00022679"/>
    </source>
</evidence>
<dbReference type="RefSeq" id="WP_183982822.1">
    <property type="nucleotide sequence ID" value="NZ_JACIEV010000002.1"/>
</dbReference>
<keyword evidence="2" id="KW-0808">Transferase</keyword>
<dbReference type="Proteomes" id="UP000529795">
    <property type="component" value="Unassembled WGS sequence"/>
</dbReference>
<dbReference type="EMBL" id="JACIEV010000002">
    <property type="protein sequence ID" value="MBB4153161.1"/>
    <property type="molecule type" value="Genomic_DNA"/>
</dbReference>